<evidence type="ECO:0000313" key="1">
    <source>
        <dbReference type="EMBL" id="KAJ7336332.1"/>
    </source>
</evidence>
<dbReference type="EMBL" id="JARIHO010000031">
    <property type="protein sequence ID" value="KAJ7336332.1"/>
    <property type="molecule type" value="Genomic_DNA"/>
</dbReference>
<name>A0AAD6ZSE7_9AGAR</name>
<reference evidence="1" key="1">
    <citation type="submission" date="2023-03" db="EMBL/GenBank/DDBJ databases">
        <title>Massive genome expansion in bonnet fungi (Mycena s.s.) driven by repeated elements and novel gene families across ecological guilds.</title>
        <authorList>
            <consortium name="Lawrence Berkeley National Laboratory"/>
            <person name="Harder C.B."/>
            <person name="Miyauchi S."/>
            <person name="Viragh M."/>
            <person name="Kuo A."/>
            <person name="Thoen E."/>
            <person name="Andreopoulos B."/>
            <person name="Lu D."/>
            <person name="Skrede I."/>
            <person name="Drula E."/>
            <person name="Henrissat B."/>
            <person name="Morin E."/>
            <person name="Kohler A."/>
            <person name="Barry K."/>
            <person name="LaButti K."/>
            <person name="Morin E."/>
            <person name="Salamov A."/>
            <person name="Lipzen A."/>
            <person name="Mereny Z."/>
            <person name="Hegedus B."/>
            <person name="Baldrian P."/>
            <person name="Stursova M."/>
            <person name="Weitz H."/>
            <person name="Taylor A."/>
            <person name="Grigoriev I.V."/>
            <person name="Nagy L.G."/>
            <person name="Martin F."/>
            <person name="Kauserud H."/>
        </authorList>
    </citation>
    <scope>NUCLEOTIDE SEQUENCE</scope>
    <source>
        <strain evidence="1">CBHHK002</strain>
    </source>
</reference>
<evidence type="ECO:0000313" key="2">
    <source>
        <dbReference type="Proteomes" id="UP001218218"/>
    </source>
</evidence>
<sequence length="283" mass="32266">MVTLDSVFGSHRSGVHHLISLQTYDANSKANVNVNAEQSFLRSANLNDHTGEQGYLHGELAPAYGTLTSETIKAMDDHLKLMIVDVMHALAERRKDNANLSWDDVLSVFAERQPQTLEHYDTPIDRTDSFTKPAKLNFFKVDGSPDPTVVREVESWFTRFISDTDVLQSTQIDIQFMASIVAQTGATIKDIESLFYGKEYHEENLVDIVVLRFPDFEHPYFKTFRIKLCAWSLSERILFVQKDQSGIKGEYTASTYRPTKTAYDSMTEQMREDAIQEAEDIFS</sequence>
<dbReference type="Proteomes" id="UP001218218">
    <property type="component" value="Unassembled WGS sequence"/>
</dbReference>
<protein>
    <submittedName>
        <fullName evidence="1">Uncharacterized protein</fullName>
    </submittedName>
</protein>
<organism evidence="1 2">
    <name type="scientific">Mycena albidolilacea</name>
    <dbReference type="NCBI Taxonomy" id="1033008"/>
    <lineage>
        <taxon>Eukaryota</taxon>
        <taxon>Fungi</taxon>
        <taxon>Dikarya</taxon>
        <taxon>Basidiomycota</taxon>
        <taxon>Agaricomycotina</taxon>
        <taxon>Agaricomycetes</taxon>
        <taxon>Agaricomycetidae</taxon>
        <taxon>Agaricales</taxon>
        <taxon>Marasmiineae</taxon>
        <taxon>Mycenaceae</taxon>
        <taxon>Mycena</taxon>
    </lineage>
</organism>
<comment type="caution">
    <text evidence="1">The sequence shown here is derived from an EMBL/GenBank/DDBJ whole genome shotgun (WGS) entry which is preliminary data.</text>
</comment>
<keyword evidence="2" id="KW-1185">Reference proteome</keyword>
<dbReference type="AlphaFoldDB" id="A0AAD6ZSE7"/>
<proteinExistence type="predicted"/>
<accession>A0AAD6ZSE7</accession>
<gene>
    <name evidence="1" type="ORF">DFH08DRAFT_878466</name>
</gene>